<name>A0A2M7R7Y1_9BACT</name>
<dbReference type="AlphaFoldDB" id="A0A2M7R7Y1"/>
<dbReference type="Proteomes" id="UP000230767">
    <property type="component" value="Unassembled WGS sequence"/>
</dbReference>
<evidence type="ECO:0000313" key="2">
    <source>
        <dbReference type="Proteomes" id="UP000230767"/>
    </source>
</evidence>
<gene>
    <name evidence="1" type="ORF">COY73_00070</name>
</gene>
<protein>
    <submittedName>
        <fullName evidence="1">Uncharacterized protein</fullName>
    </submittedName>
</protein>
<sequence length="81" mass="9376">MEDLEVISVVRENKKVKRVIISIDVFSVSFIEKGGKILKENVDRLDGVRVCDDDDLWLPLAYYKRAHRRACAIFGDKNLPR</sequence>
<dbReference type="EMBL" id="PFLW01000003">
    <property type="protein sequence ID" value="PIY89723.1"/>
    <property type="molecule type" value="Genomic_DNA"/>
</dbReference>
<proteinExistence type="predicted"/>
<evidence type="ECO:0000313" key="1">
    <source>
        <dbReference type="EMBL" id="PIY89723.1"/>
    </source>
</evidence>
<comment type="caution">
    <text evidence="1">The sequence shown here is derived from an EMBL/GenBank/DDBJ whole genome shotgun (WGS) entry which is preliminary data.</text>
</comment>
<reference evidence="2" key="1">
    <citation type="submission" date="2017-09" db="EMBL/GenBank/DDBJ databases">
        <title>Depth-based differentiation of microbial function through sediment-hosted aquifers and enrichment of novel symbionts in the deep terrestrial subsurface.</title>
        <authorList>
            <person name="Probst A.J."/>
            <person name="Ladd B."/>
            <person name="Jarett J.K."/>
            <person name="Geller-Mcgrath D.E."/>
            <person name="Sieber C.M.K."/>
            <person name="Emerson J.B."/>
            <person name="Anantharaman K."/>
            <person name="Thomas B.C."/>
            <person name="Malmstrom R."/>
            <person name="Stieglmeier M."/>
            <person name="Klingl A."/>
            <person name="Woyke T."/>
            <person name="Ryan C.M."/>
            <person name="Banfield J.F."/>
        </authorList>
    </citation>
    <scope>NUCLEOTIDE SEQUENCE [LARGE SCALE GENOMIC DNA]</scope>
</reference>
<organism evidence="1 2">
    <name type="scientific">Candidatus Nealsonbacteria bacterium CG_4_10_14_0_8_um_filter_37_14</name>
    <dbReference type="NCBI Taxonomy" id="1974684"/>
    <lineage>
        <taxon>Bacteria</taxon>
        <taxon>Candidatus Nealsoniibacteriota</taxon>
    </lineage>
</organism>
<accession>A0A2M7R7Y1</accession>